<reference evidence="1 2" key="1">
    <citation type="submission" date="2017-08" db="EMBL/GenBank/DDBJ databases">
        <title>Infants hospitalized years apart are colonized by the same room-sourced microbial strains.</title>
        <authorList>
            <person name="Brooks B."/>
            <person name="Olm M.R."/>
            <person name="Firek B.A."/>
            <person name="Baker R."/>
            <person name="Thomas B.C."/>
            <person name="Morowitz M.J."/>
            <person name="Banfield J.F."/>
        </authorList>
    </citation>
    <scope>NUCLEOTIDE SEQUENCE [LARGE SCALE GENOMIC DNA]</scope>
    <source>
        <strain evidence="1">S2_005_001_R2_27</strain>
    </source>
</reference>
<gene>
    <name evidence="1" type="ORF">DI549_10910</name>
</gene>
<proteinExistence type="predicted"/>
<evidence type="ECO:0000313" key="2">
    <source>
        <dbReference type="Proteomes" id="UP000248887"/>
    </source>
</evidence>
<protein>
    <recommendedName>
        <fullName evidence="3">Lipoprotein</fullName>
    </recommendedName>
</protein>
<dbReference type="PROSITE" id="PS51257">
    <property type="entry name" value="PROKAR_LIPOPROTEIN"/>
    <property type="match status" value="1"/>
</dbReference>
<dbReference type="EMBL" id="QFQD01000030">
    <property type="protein sequence ID" value="PZQ82681.1"/>
    <property type="molecule type" value="Genomic_DNA"/>
</dbReference>
<name>A0A2W5QVB4_ANCNO</name>
<dbReference type="Proteomes" id="UP000248887">
    <property type="component" value="Unassembled WGS sequence"/>
</dbReference>
<evidence type="ECO:0008006" key="3">
    <source>
        <dbReference type="Google" id="ProtNLM"/>
    </source>
</evidence>
<dbReference type="AlphaFoldDB" id="A0A2W5QVB4"/>
<sequence length="109" mass="11594">MARRGAFAGVALLALAGCAGSQGHMRLLEQDGALRVSPSANPAANYTVSIRNIADVGYNPDDKAVRDKLALDYLRTQCPSGRIVGETVLETGEYLLGRPARTYAIDVKC</sequence>
<evidence type="ECO:0000313" key="1">
    <source>
        <dbReference type="EMBL" id="PZQ82681.1"/>
    </source>
</evidence>
<organism evidence="1 2">
    <name type="scientific">Ancylobacter novellus</name>
    <name type="common">Thiobacillus novellus</name>
    <dbReference type="NCBI Taxonomy" id="921"/>
    <lineage>
        <taxon>Bacteria</taxon>
        <taxon>Pseudomonadati</taxon>
        <taxon>Pseudomonadota</taxon>
        <taxon>Alphaproteobacteria</taxon>
        <taxon>Hyphomicrobiales</taxon>
        <taxon>Xanthobacteraceae</taxon>
        <taxon>Ancylobacter</taxon>
    </lineage>
</organism>
<comment type="caution">
    <text evidence="1">The sequence shown here is derived from an EMBL/GenBank/DDBJ whole genome shotgun (WGS) entry which is preliminary data.</text>
</comment>
<accession>A0A2W5QVB4</accession>